<dbReference type="NCBIfam" id="TIGR04056">
    <property type="entry name" value="OMP_RagA_SusC"/>
    <property type="match status" value="1"/>
</dbReference>
<dbReference type="InterPro" id="IPR023997">
    <property type="entry name" value="TonB-dep_OMP_SusC/RagA_CS"/>
</dbReference>
<dbReference type="Pfam" id="PF13715">
    <property type="entry name" value="CarbopepD_reg_2"/>
    <property type="match status" value="1"/>
</dbReference>
<dbReference type="AlphaFoldDB" id="A0AA49GJL8"/>
<keyword evidence="7 11" id="KW-0798">TonB box</keyword>
<keyword evidence="2 10" id="KW-0813">Transport</keyword>
<protein>
    <submittedName>
        <fullName evidence="13">SusC/RagA family TonB-linked outer membrane protein</fullName>
    </submittedName>
</protein>
<dbReference type="Gene3D" id="2.60.40.1120">
    <property type="entry name" value="Carboxypeptidase-like, regulatory domain"/>
    <property type="match status" value="1"/>
</dbReference>
<comment type="similarity">
    <text evidence="10 11">Belongs to the TonB-dependent receptor family.</text>
</comment>
<keyword evidence="9 10" id="KW-0998">Cell outer membrane</keyword>
<dbReference type="GO" id="GO:0006826">
    <property type="term" value="P:iron ion transport"/>
    <property type="evidence" value="ECO:0007669"/>
    <property type="project" value="UniProtKB-KW"/>
</dbReference>
<dbReference type="InterPro" id="IPR012910">
    <property type="entry name" value="Plug_dom"/>
</dbReference>
<dbReference type="Pfam" id="PF07715">
    <property type="entry name" value="Plug"/>
    <property type="match status" value="1"/>
</dbReference>
<dbReference type="Pfam" id="PF00593">
    <property type="entry name" value="TonB_dep_Rec_b-barrel"/>
    <property type="match status" value="1"/>
</dbReference>
<dbReference type="InterPro" id="IPR000531">
    <property type="entry name" value="Beta-barrel_TonB"/>
</dbReference>
<evidence type="ECO:0000259" key="12">
    <source>
        <dbReference type="SMART" id="SM00965"/>
    </source>
</evidence>
<keyword evidence="8 10" id="KW-0472">Membrane</keyword>
<evidence type="ECO:0000256" key="2">
    <source>
        <dbReference type="ARBA" id="ARBA00022448"/>
    </source>
</evidence>
<evidence type="ECO:0000256" key="4">
    <source>
        <dbReference type="ARBA" id="ARBA00022496"/>
    </source>
</evidence>
<dbReference type="Gene3D" id="2.170.130.10">
    <property type="entry name" value="TonB-dependent receptor, plug domain"/>
    <property type="match status" value="1"/>
</dbReference>
<evidence type="ECO:0000313" key="13">
    <source>
        <dbReference type="EMBL" id="WKN34894.1"/>
    </source>
</evidence>
<accession>A0AA49GJL8</accession>
<keyword evidence="6" id="KW-0408">Iron</keyword>
<dbReference type="SUPFAM" id="SSF56935">
    <property type="entry name" value="Porins"/>
    <property type="match status" value="1"/>
</dbReference>
<dbReference type="SMART" id="SM00965">
    <property type="entry name" value="STN"/>
    <property type="match status" value="1"/>
</dbReference>
<reference evidence="13" key="1">
    <citation type="journal article" date="2023" name="Comput. Struct. Biotechnol. J.">
        <title>Discovery of a novel marine Bacteroidetes with a rich repertoire of carbohydrate-active enzymes.</title>
        <authorList>
            <person name="Chen B."/>
            <person name="Liu G."/>
            <person name="Chen Q."/>
            <person name="Wang H."/>
            <person name="Liu L."/>
            <person name="Tang K."/>
        </authorList>
    </citation>
    <scope>NUCLEOTIDE SEQUENCE</scope>
    <source>
        <strain evidence="13">TK19036</strain>
    </source>
</reference>
<evidence type="ECO:0000256" key="10">
    <source>
        <dbReference type="PROSITE-ProRule" id="PRU01360"/>
    </source>
</evidence>
<gene>
    <name evidence="13" type="ORF">K4G66_21195</name>
</gene>
<dbReference type="InterPro" id="IPR008969">
    <property type="entry name" value="CarboxyPept-like_regulatory"/>
</dbReference>
<comment type="subcellular location">
    <subcellularLocation>
        <location evidence="1 10">Cell outer membrane</location>
        <topology evidence="1 10">Multi-pass membrane protein</topology>
    </subcellularLocation>
</comment>
<dbReference type="FunFam" id="2.170.130.10:FF:000008">
    <property type="entry name" value="SusC/RagA family TonB-linked outer membrane protein"/>
    <property type="match status" value="1"/>
</dbReference>
<dbReference type="EMBL" id="CP120682">
    <property type="protein sequence ID" value="WKN34894.1"/>
    <property type="molecule type" value="Genomic_DNA"/>
</dbReference>
<dbReference type="Pfam" id="PF16344">
    <property type="entry name" value="FecR_C"/>
    <property type="match status" value="1"/>
</dbReference>
<evidence type="ECO:0000256" key="5">
    <source>
        <dbReference type="ARBA" id="ARBA00022692"/>
    </source>
</evidence>
<evidence type="ECO:0000256" key="6">
    <source>
        <dbReference type="ARBA" id="ARBA00023004"/>
    </source>
</evidence>
<dbReference type="NCBIfam" id="TIGR04057">
    <property type="entry name" value="SusC_RagA_signa"/>
    <property type="match status" value="1"/>
</dbReference>
<dbReference type="SUPFAM" id="SSF49464">
    <property type="entry name" value="Carboxypeptidase regulatory domain-like"/>
    <property type="match status" value="1"/>
</dbReference>
<evidence type="ECO:0000256" key="3">
    <source>
        <dbReference type="ARBA" id="ARBA00022452"/>
    </source>
</evidence>
<evidence type="ECO:0000256" key="8">
    <source>
        <dbReference type="ARBA" id="ARBA00023136"/>
    </source>
</evidence>
<dbReference type="Gene3D" id="3.55.50.30">
    <property type="match status" value="1"/>
</dbReference>
<dbReference type="InterPro" id="IPR036942">
    <property type="entry name" value="Beta-barrel_TonB_sf"/>
</dbReference>
<sequence length="1149" mass="127506">MQHKTTPTIRALVGSLLLLFGTYTVQAQHFALAGKSAPAFYHDRQQESGSLQTLLQKLEQDYEVQFAYDSELINGKKVTIKYAKEQGLENVLTKALKLHKLQYKKIGDKLYVIQRKETEDLRKLDTSPKNKRQAPERLSSIGNAQLHLRTLQQTISGKVTDGESGDALPGVNVLAKGTTSGTVTDIEGNYRLTVADEVNTLVFSSIGYVTQEVEINNRTAINLTLAPDIQSLSEVVVIGYGTQRKSDLTGSVGSVQAEELAERPTTSVPQALAGRVAGVDVAVNSGRPGGSPNIRIRGSSSVSNTNSPLYVVDGVILEVGSLQRGTSPIEFIEPSSIESIEVLKDASATAIYGARGANGVILITTKRGSQDGGRVTYDGYTSVGVLPKKVDVLNSEEFLMVEEIAYQNAEKFDPEGWAADKYTDPKLKRTDPLLFDENGNPLYDTDWQEEATQKAWAQSHQLSFSGGDAKNSYGLFMGYRNEDGVLRESWLKRYSGRFVLDSKINDWLTAGGSLSYNFQNEKQLESWSMRMLYESLPIIPVRYPDGTWAGNEDYPGMEGGPNLIRFMKEDIHRLETQTLLGNVFTNIRLAEGLELRTTFGTNIITQQNKRYSGRDLPYRSRNQQGIASVTNDRRDNWQFENYLTYNTNFTDAHALTFLLGLSWQQSERFFSTAASQGFVDDFFQYNNLGVGSNPQAPGSGSNGYSLNSYFARVNYNLLEKYLFTLTGRIDGSSKFGVENRYAFFPSAALGWRVSEENFLNNNPVISNLKLRTSVGMTGNSEIPTYQGLAGLGNYSVIFGGQRAIGVGVDRLANPDLRWEKNTQVDAGVELGLFDDRIYLEMDVYRRVSNDMLLNAPVPSTSGYTSVTRNVGSMENRGVELALTTYNISTDNVTWSTNFNISINKNKVLKLTGGADIFPGSATIVREGEAVNSFFGYVHLGTWNTDEADEAAQYNRLPGDIKYLDVNEDGSINQADRLVIGNGMPDGYGSFINTLRYKRLELMVDLQFMYGNDIMWQARHSTEDRQGIANSLGSVLNAWTPENQNTPIAQFRPVSAGYDTNDDSHRLEDGSFLRGRNLLLSYNLAPELTERVGLRNVRVYTSIQNFFLVTGYPSYDPEVSTSGGQFAQGYAQYFEYPKPRVFMLGVNIGL</sequence>
<feature type="domain" description="Secretin/TonB short N-terminal" evidence="12">
    <location>
        <begin position="64"/>
        <end position="116"/>
    </location>
</feature>
<dbReference type="InterPro" id="IPR011662">
    <property type="entry name" value="Secretin/TonB_short_N"/>
</dbReference>
<reference evidence="13" key="2">
    <citation type="journal article" date="2024" name="Antonie Van Leeuwenhoek">
        <title>Roseihalotalea indica gen. nov., sp. nov., a halophilic Bacteroidetes from mesopelagic Southwest Indian Ocean with higher carbohydrate metabolic potential.</title>
        <authorList>
            <person name="Chen B."/>
            <person name="Zhang M."/>
            <person name="Lin D."/>
            <person name="Ye J."/>
            <person name="Tang K."/>
        </authorList>
    </citation>
    <scope>NUCLEOTIDE SEQUENCE</scope>
    <source>
        <strain evidence="13">TK19036</strain>
    </source>
</reference>
<dbReference type="PROSITE" id="PS52016">
    <property type="entry name" value="TONB_DEPENDENT_REC_3"/>
    <property type="match status" value="1"/>
</dbReference>
<dbReference type="InterPro" id="IPR037066">
    <property type="entry name" value="Plug_dom_sf"/>
</dbReference>
<keyword evidence="4" id="KW-0406">Ion transport</keyword>
<dbReference type="InterPro" id="IPR032508">
    <property type="entry name" value="FecR_C"/>
</dbReference>
<dbReference type="GO" id="GO:0009279">
    <property type="term" value="C:cell outer membrane"/>
    <property type="evidence" value="ECO:0007669"/>
    <property type="project" value="UniProtKB-SubCell"/>
</dbReference>
<keyword evidence="4" id="KW-0410">Iron transport</keyword>
<keyword evidence="5 10" id="KW-0812">Transmembrane</keyword>
<keyword evidence="3 10" id="KW-1134">Transmembrane beta strand</keyword>
<dbReference type="Gene3D" id="2.40.170.20">
    <property type="entry name" value="TonB-dependent receptor, beta-barrel domain"/>
    <property type="match status" value="1"/>
</dbReference>
<evidence type="ECO:0000256" key="9">
    <source>
        <dbReference type="ARBA" id="ARBA00023237"/>
    </source>
</evidence>
<evidence type="ECO:0000256" key="7">
    <source>
        <dbReference type="ARBA" id="ARBA00023077"/>
    </source>
</evidence>
<organism evidence="13">
    <name type="scientific">Roseihalotalea indica</name>
    <dbReference type="NCBI Taxonomy" id="2867963"/>
    <lineage>
        <taxon>Bacteria</taxon>
        <taxon>Pseudomonadati</taxon>
        <taxon>Bacteroidota</taxon>
        <taxon>Cytophagia</taxon>
        <taxon>Cytophagales</taxon>
        <taxon>Catalimonadaceae</taxon>
        <taxon>Roseihalotalea</taxon>
    </lineage>
</organism>
<evidence type="ECO:0000256" key="1">
    <source>
        <dbReference type="ARBA" id="ARBA00004571"/>
    </source>
</evidence>
<proteinExistence type="inferred from homology"/>
<name>A0AA49GJL8_9BACT</name>
<dbReference type="InterPro" id="IPR039426">
    <property type="entry name" value="TonB-dep_rcpt-like"/>
</dbReference>
<evidence type="ECO:0000256" key="11">
    <source>
        <dbReference type="RuleBase" id="RU003357"/>
    </source>
</evidence>
<dbReference type="InterPro" id="IPR023996">
    <property type="entry name" value="TonB-dep_OMP_SusC/RagA"/>
</dbReference>